<feature type="region of interest" description="Disordered" evidence="1">
    <location>
        <begin position="206"/>
        <end position="236"/>
    </location>
</feature>
<name>A0AA39J3P0_9AGAR</name>
<reference evidence="2" key="1">
    <citation type="submission" date="2023-06" db="EMBL/GenBank/DDBJ databases">
        <authorList>
            <consortium name="Lawrence Berkeley National Laboratory"/>
            <person name="Ahrendt S."/>
            <person name="Sahu N."/>
            <person name="Indic B."/>
            <person name="Wong-Bajracharya J."/>
            <person name="Merenyi Z."/>
            <person name="Ke H.-M."/>
            <person name="Monk M."/>
            <person name="Kocsube S."/>
            <person name="Drula E."/>
            <person name="Lipzen A."/>
            <person name="Balint B."/>
            <person name="Henrissat B."/>
            <person name="Andreopoulos B."/>
            <person name="Martin F.M."/>
            <person name="Harder C.B."/>
            <person name="Rigling D."/>
            <person name="Ford K.L."/>
            <person name="Foster G.D."/>
            <person name="Pangilinan J."/>
            <person name="Papanicolaou A."/>
            <person name="Barry K."/>
            <person name="LaButti K."/>
            <person name="Viragh M."/>
            <person name="Koriabine M."/>
            <person name="Yan M."/>
            <person name="Riley R."/>
            <person name="Champramary S."/>
            <person name="Plett K.L."/>
            <person name="Tsai I.J."/>
            <person name="Slot J."/>
            <person name="Sipos G."/>
            <person name="Plett J."/>
            <person name="Nagy L.G."/>
            <person name="Grigoriev I.V."/>
        </authorList>
    </citation>
    <scope>NUCLEOTIDE SEQUENCE</scope>
    <source>
        <strain evidence="2">FPL87.14</strain>
    </source>
</reference>
<dbReference type="EMBL" id="JAUEPT010000066">
    <property type="protein sequence ID" value="KAK0435014.1"/>
    <property type="molecule type" value="Genomic_DNA"/>
</dbReference>
<gene>
    <name evidence="2" type="ORF">EV421DRAFT_1740462</name>
</gene>
<evidence type="ECO:0000313" key="3">
    <source>
        <dbReference type="Proteomes" id="UP001175226"/>
    </source>
</evidence>
<dbReference type="Proteomes" id="UP001175226">
    <property type="component" value="Unassembled WGS sequence"/>
</dbReference>
<proteinExistence type="predicted"/>
<accession>A0AA39J3P0</accession>
<feature type="region of interest" description="Disordered" evidence="1">
    <location>
        <begin position="33"/>
        <end position="148"/>
    </location>
</feature>
<sequence>MHAEDEFHWFDCAGPTQIVLSLRIKVVFRASGGPKSPGWRAYHPHHQRKPSNEASPCATPIDDYHHVPTIDSDDNDWPYTAMATQTDPHPDPGQPSTSHTEIGANHHHTRQLHTPRVSRGATEDKTSHDEDNQEDDEDDGGVGRLEGTMIGPITIPVQPLPRPPLPAPPKFNIGLPRALQLSQPHKIRVSPIFWVGEHESDVRQASRCPSHRAAAPDPDPHPIPPILTPTAYPPTH</sequence>
<evidence type="ECO:0000256" key="1">
    <source>
        <dbReference type="SAM" id="MobiDB-lite"/>
    </source>
</evidence>
<keyword evidence="3" id="KW-1185">Reference proteome</keyword>
<feature type="compositionally biased region" description="Basic and acidic residues" evidence="1">
    <location>
        <begin position="121"/>
        <end position="130"/>
    </location>
</feature>
<feature type="compositionally biased region" description="Pro residues" evidence="1">
    <location>
        <begin position="221"/>
        <end position="236"/>
    </location>
</feature>
<organism evidence="2 3">
    <name type="scientific">Armillaria borealis</name>
    <dbReference type="NCBI Taxonomy" id="47425"/>
    <lineage>
        <taxon>Eukaryota</taxon>
        <taxon>Fungi</taxon>
        <taxon>Dikarya</taxon>
        <taxon>Basidiomycota</taxon>
        <taxon>Agaricomycotina</taxon>
        <taxon>Agaricomycetes</taxon>
        <taxon>Agaricomycetidae</taxon>
        <taxon>Agaricales</taxon>
        <taxon>Marasmiineae</taxon>
        <taxon>Physalacriaceae</taxon>
        <taxon>Armillaria</taxon>
    </lineage>
</organism>
<dbReference type="AlphaFoldDB" id="A0AA39J3P0"/>
<evidence type="ECO:0000313" key="2">
    <source>
        <dbReference type="EMBL" id="KAK0435014.1"/>
    </source>
</evidence>
<feature type="compositionally biased region" description="Acidic residues" evidence="1">
    <location>
        <begin position="131"/>
        <end position="140"/>
    </location>
</feature>
<protein>
    <submittedName>
        <fullName evidence="2">Uncharacterized protein</fullName>
    </submittedName>
</protein>
<comment type="caution">
    <text evidence="2">The sequence shown here is derived from an EMBL/GenBank/DDBJ whole genome shotgun (WGS) entry which is preliminary data.</text>
</comment>